<dbReference type="EMBL" id="SSXK01000003">
    <property type="protein sequence ID" value="TII05599.1"/>
    <property type="molecule type" value="Genomic_DNA"/>
</dbReference>
<keyword evidence="1" id="KW-1133">Transmembrane helix</keyword>
<reference evidence="2 3" key="1">
    <citation type="submission" date="2019-04" db="EMBL/GenBank/DDBJ databases">
        <title>Genome analysis of Streptococcus suis strain WUSS286.</title>
        <authorList>
            <person name="Chen H."/>
            <person name="Gao X."/>
            <person name="Wu Z."/>
        </authorList>
    </citation>
    <scope>NUCLEOTIDE SEQUENCE [LARGE SCALE GENOMIC DNA]</scope>
    <source>
        <strain evidence="2 3">WUSS286</strain>
    </source>
</reference>
<keyword evidence="1" id="KW-0812">Transmembrane</keyword>
<dbReference type="AlphaFoldDB" id="A0A4T2H0X1"/>
<feature type="transmembrane region" description="Helical" evidence="1">
    <location>
        <begin position="41"/>
        <end position="60"/>
    </location>
</feature>
<proteinExistence type="predicted"/>
<dbReference type="RefSeq" id="WP_136670297.1">
    <property type="nucleotide sequence ID" value="NZ_JAGFUY010000003.1"/>
</dbReference>
<sequence length="71" mass="8064">MVIFKENRKFFEFAIGYIFMGIGQKLMGVGLLKPWSENAQVLLWLGLVGLSLFGIGLFFIRTLSSQVQQVH</sequence>
<accession>A0A4T2H0X1</accession>
<evidence type="ECO:0000313" key="3">
    <source>
        <dbReference type="Proteomes" id="UP000306426"/>
    </source>
</evidence>
<evidence type="ECO:0000313" key="2">
    <source>
        <dbReference type="EMBL" id="TII05599.1"/>
    </source>
</evidence>
<gene>
    <name evidence="2" type="ORF">E8L09_01880</name>
</gene>
<comment type="caution">
    <text evidence="2">The sequence shown here is derived from an EMBL/GenBank/DDBJ whole genome shotgun (WGS) entry which is preliminary data.</text>
</comment>
<evidence type="ECO:0000256" key="1">
    <source>
        <dbReference type="SAM" id="Phobius"/>
    </source>
</evidence>
<keyword evidence="1" id="KW-0472">Membrane</keyword>
<name>A0A4T2H0X1_STRSU</name>
<protein>
    <submittedName>
        <fullName evidence="2">Uncharacterized protein</fullName>
    </submittedName>
</protein>
<organism evidence="2 3">
    <name type="scientific">Streptococcus suis</name>
    <dbReference type="NCBI Taxonomy" id="1307"/>
    <lineage>
        <taxon>Bacteria</taxon>
        <taxon>Bacillati</taxon>
        <taxon>Bacillota</taxon>
        <taxon>Bacilli</taxon>
        <taxon>Lactobacillales</taxon>
        <taxon>Streptococcaceae</taxon>
        <taxon>Streptococcus</taxon>
    </lineage>
</organism>
<dbReference type="Proteomes" id="UP000306426">
    <property type="component" value="Unassembled WGS sequence"/>
</dbReference>
<feature type="transmembrane region" description="Helical" evidence="1">
    <location>
        <begin position="12"/>
        <end position="35"/>
    </location>
</feature>